<dbReference type="InterPro" id="IPR003709">
    <property type="entry name" value="VanY-like_core_dom"/>
</dbReference>
<organism evidence="3 4">
    <name type="scientific">Angustibacter aerolatus</name>
    <dbReference type="NCBI Taxonomy" id="1162965"/>
    <lineage>
        <taxon>Bacteria</taxon>
        <taxon>Bacillati</taxon>
        <taxon>Actinomycetota</taxon>
        <taxon>Actinomycetes</taxon>
        <taxon>Kineosporiales</taxon>
        <taxon>Kineosporiaceae</taxon>
    </lineage>
</organism>
<gene>
    <name evidence="3" type="ORF">GCM10025868_45540</name>
</gene>
<name>A0ABQ6JPQ3_9ACTN</name>
<dbReference type="SUPFAM" id="SSF55166">
    <property type="entry name" value="Hedgehog/DD-peptidase"/>
    <property type="match status" value="1"/>
</dbReference>
<proteinExistence type="predicted"/>
<accession>A0ABQ6JPQ3</accession>
<reference evidence="4" key="1">
    <citation type="journal article" date="2019" name="Int. J. Syst. Evol. Microbiol.">
        <title>The Global Catalogue of Microorganisms (GCM) 10K type strain sequencing project: providing services to taxonomists for standard genome sequencing and annotation.</title>
        <authorList>
            <consortium name="The Broad Institute Genomics Platform"/>
            <consortium name="The Broad Institute Genome Sequencing Center for Infectious Disease"/>
            <person name="Wu L."/>
            <person name="Ma J."/>
        </authorList>
    </citation>
    <scope>NUCLEOTIDE SEQUENCE [LARGE SCALE GENOMIC DNA]</scope>
    <source>
        <strain evidence="4">NBRC 108730</strain>
    </source>
</reference>
<dbReference type="InterPro" id="IPR009045">
    <property type="entry name" value="Zn_M74/Hedgehog-like"/>
</dbReference>
<dbReference type="CDD" id="cd14814">
    <property type="entry name" value="Peptidase_M15"/>
    <property type="match status" value="1"/>
</dbReference>
<comment type="caution">
    <text evidence="3">The sequence shown here is derived from an EMBL/GenBank/DDBJ whole genome shotgun (WGS) entry which is preliminary data.</text>
</comment>
<sequence>MATYERWLDTVEHSGSTTQMGHDLALLQQVGVIDARRVQEDRPGHAAAGDGLAGRVGRHAGGRCTHPGRRGREAGQEACWRSRSRRSPSLEVQQASVLGGDLSAQQQERLKAAVALVQASGGTTGACAGLDVSRFPNGSIPTAALCPLWGAPGHRLRADAAAAFERLSKAYAKQFGTPVCVTDSYRTLAEQVRLAAVKPRLAARPGTSNHGWGTATDLCGGIQSFGTAQHAWMLGHAPLYGFFLPSLGRPDRVEARAVALGVRGLTAASCSRPVDRVRACTPTSTSAARSAWPTAGSRATGSRTR</sequence>
<feature type="domain" description="D-alanyl-D-alanine carboxypeptidase-like core" evidence="2">
    <location>
        <begin position="154"/>
        <end position="245"/>
    </location>
</feature>
<evidence type="ECO:0000313" key="4">
    <source>
        <dbReference type="Proteomes" id="UP001157017"/>
    </source>
</evidence>
<dbReference type="Gene3D" id="3.30.1380.10">
    <property type="match status" value="1"/>
</dbReference>
<dbReference type="Pfam" id="PF02557">
    <property type="entry name" value="VanY"/>
    <property type="match status" value="1"/>
</dbReference>
<evidence type="ECO:0000313" key="3">
    <source>
        <dbReference type="EMBL" id="GMA89304.1"/>
    </source>
</evidence>
<feature type="region of interest" description="Disordered" evidence="1">
    <location>
        <begin position="281"/>
        <end position="305"/>
    </location>
</feature>
<evidence type="ECO:0000256" key="1">
    <source>
        <dbReference type="SAM" id="MobiDB-lite"/>
    </source>
</evidence>
<dbReference type="EMBL" id="BSUZ01000001">
    <property type="protein sequence ID" value="GMA89304.1"/>
    <property type="molecule type" value="Genomic_DNA"/>
</dbReference>
<dbReference type="Proteomes" id="UP001157017">
    <property type="component" value="Unassembled WGS sequence"/>
</dbReference>
<keyword evidence="4" id="KW-1185">Reference proteome</keyword>
<feature type="region of interest" description="Disordered" evidence="1">
    <location>
        <begin position="44"/>
        <end position="82"/>
    </location>
</feature>
<feature type="compositionally biased region" description="Basic residues" evidence="1">
    <location>
        <begin position="56"/>
        <end position="69"/>
    </location>
</feature>
<evidence type="ECO:0000259" key="2">
    <source>
        <dbReference type="Pfam" id="PF02557"/>
    </source>
</evidence>
<protein>
    <recommendedName>
        <fullName evidence="2">D-alanyl-D-alanine carboxypeptidase-like core domain-containing protein</fullName>
    </recommendedName>
</protein>